<reference evidence="3" key="1">
    <citation type="submission" date="2014-04" db="EMBL/GenBank/DDBJ databases">
        <title>Evolutionary Origins and Diversification of the Mycorrhizal Mutualists.</title>
        <authorList>
            <consortium name="DOE Joint Genome Institute"/>
            <consortium name="Mycorrhizal Genomics Consortium"/>
            <person name="Kohler A."/>
            <person name="Kuo A."/>
            <person name="Nagy L.G."/>
            <person name="Floudas D."/>
            <person name="Copeland A."/>
            <person name="Barry K.W."/>
            <person name="Cichocki N."/>
            <person name="Veneault-Fourrey C."/>
            <person name="LaButti K."/>
            <person name="Lindquist E.A."/>
            <person name="Lipzen A."/>
            <person name="Lundell T."/>
            <person name="Morin E."/>
            <person name="Murat C."/>
            <person name="Riley R."/>
            <person name="Ohm R."/>
            <person name="Sun H."/>
            <person name="Tunlid A."/>
            <person name="Henrissat B."/>
            <person name="Grigoriev I.V."/>
            <person name="Hibbett D.S."/>
            <person name="Martin F."/>
        </authorList>
    </citation>
    <scope>NUCLEOTIDE SEQUENCE [LARGE SCALE GENOMIC DNA]</scope>
    <source>
        <strain evidence="3">FD-334 SS-4</strain>
    </source>
</reference>
<dbReference type="PROSITE" id="PS50011">
    <property type="entry name" value="PROTEIN_KINASE_DOM"/>
    <property type="match status" value="1"/>
</dbReference>
<proteinExistence type="predicted"/>
<evidence type="ECO:0000313" key="3">
    <source>
        <dbReference type="Proteomes" id="UP000054270"/>
    </source>
</evidence>
<dbReference type="SUPFAM" id="SSF56112">
    <property type="entry name" value="Protein kinase-like (PK-like)"/>
    <property type="match status" value="1"/>
</dbReference>
<keyword evidence="3" id="KW-1185">Reference proteome</keyword>
<name>A0A0D2P208_HYPSF</name>
<dbReference type="EMBL" id="KN817548">
    <property type="protein sequence ID" value="KJA22706.1"/>
    <property type="molecule type" value="Genomic_DNA"/>
</dbReference>
<dbReference type="InterPro" id="IPR000719">
    <property type="entry name" value="Prot_kinase_dom"/>
</dbReference>
<dbReference type="InterPro" id="IPR050167">
    <property type="entry name" value="Ser_Thr_protein_kinase"/>
</dbReference>
<dbReference type="Gene3D" id="1.10.510.10">
    <property type="entry name" value="Transferase(Phosphotransferase) domain 1"/>
    <property type="match status" value="1"/>
</dbReference>
<dbReference type="GO" id="GO:0007165">
    <property type="term" value="P:signal transduction"/>
    <property type="evidence" value="ECO:0007669"/>
    <property type="project" value="TreeGrafter"/>
</dbReference>
<dbReference type="STRING" id="945553.A0A0D2P208"/>
<protein>
    <recommendedName>
        <fullName evidence="1">Protein kinase domain-containing protein</fullName>
    </recommendedName>
</protein>
<evidence type="ECO:0000259" key="1">
    <source>
        <dbReference type="PROSITE" id="PS50011"/>
    </source>
</evidence>
<dbReference type="AlphaFoldDB" id="A0A0D2P208"/>
<accession>A0A0D2P208</accession>
<sequence>MEMGGYVSKIISYYSGDTEAKNLGNPKEALHFDSTMAPSLSSHHGINVVEGVSSNFSVFNPAESGETVSGYQLDLTKFDRGHLIIVKYERSWAPEDDDSLENEILQRGSVMPIPYFHQNIFPSLLPLDSYITTVRFATRDGVPSFKVVDWRDISEQPYNKMPRILNIPVATISNLSRSPQFLTDRGDIDIVTYGGELYTFKHHGIFPNYALEYEDRCLEEAIHIARFSSPYILRPSYLISGKSDGGPLPFRGILYPYLPAGSLADVLRRIQTTKPFEKVTLDSLPLWTSKSTEVPKLKISWSTKLRWCADMAKSLADMHAQKAYVGHLTPDNFFLDKYGAVKLGDITPIRGFNVHYSAPEVTGTHDNADFTLMSARDVFSLGIVFWNLAEERLDSDRVWPDRIPYLSWTSVDKRNAVPPWFRVLVKDCMHMNPSQRPSTADILDTLTIHLAASV</sequence>
<dbReference type="Proteomes" id="UP000054270">
    <property type="component" value="Unassembled WGS sequence"/>
</dbReference>
<dbReference type="Pfam" id="PF07714">
    <property type="entry name" value="PK_Tyr_Ser-Thr"/>
    <property type="match status" value="1"/>
</dbReference>
<dbReference type="GO" id="GO:0005524">
    <property type="term" value="F:ATP binding"/>
    <property type="evidence" value="ECO:0007669"/>
    <property type="project" value="InterPro"/>
</dbReference>
<organism evidence="2 3">
    <name type="scientific">Hypholoma sublateritium (strain FD-334 SS-4)</name>
    <dbReference type="NCBI Taxonomy" id="945553"/>
    <lineage>
        <taxon>Eukaryota</taxon>
        <taxon>Fungi</taxon>
        <taxon>Dikarya</taxon>
        <taxon>Basidiomycota</taxon>
        <taxon>Agaricomycotina</taxon>
        <taxon>Agaricomycetes</taxon>
        <taxon>Agaricomycetidae</taxon>
        <taxon>Agaricales</taxon>
        <taxon>Agaricineae</taxon>
        <taxon>Strophariaceae</taxon>
        <taxon>Hypholoma</taxon>
    </lineage>
</organism>
<feature type="domain" description="Protein kinase" evidence="1">
    <location>
        <begin position="158"/>
        <end position="452"/>
    </location>
</feature>
<dbReference type="GO" id="GO:0005737">
    <property type="term" value="C:cytoplasm"/>
    <property type="evidence" value="ECO:0007669"/>
    <property type="project" value="TreeGrafter"/>
</dbReference>
<dbReference type="OrthoDB" id="3257280at2759"/>
<dbReference type="PANTHER" id="PTHR23257:SF958">
    <property type="entry name" value="SERINE_THREONINE-PROTEIN KINASE WNK4"/>
    <property type="match status" value="1"/>
</dbReference>
<dbReference type="PANTHER" id="PTHR23257">
    <property type="entry name" value="SERINE-THREONINE PROTEIN KINASE"/>
    <property type="match status" value="1"/>
</dbReference>
<dbReference type="InterPro" id="IPR011009">
    <property type="entry name" value="Kinase-like_dom_sf"/>
</dbReference>
<dbReference type="InterPro" id="IPR001245">
    <property type="entry name" value="Ser-Thr/Tyr_kinase_cat_dom"/>
</dbReference>
<evidence type="ECO:0000313" key="2">
    <source>
        <dbReference type="EMBL" id="KJA22706.1"/>
    </source>
</evidence>
<gene>
    <name evidence="2" type="ORF">HYPSUDRAFT_215673</name>
</gene>
<dbReference type="GO" id="GO:0004672">
    <property type="term" value="F:protein kinase activity"/>
    <property type="evidence" value="ECO:0007669"/>
    <property type="project" value="InterPro"/>
</dbReference>